<dbReference type="CDD" id="cd00090">
    <property type="entry name" value="HTH_ARSR"/>
    <property type="match status" value="1"/>
</dbReference>
<organism evidence="5 6">
    <name type="scientific">Actinomadura nitritigenes</name>
    <dbReference type="NCBI Taxonomy" id="134602"/>
    <lineage>
        <taxon>Bacteria</taxon>
        <taxon>Bacillati</taxon>
        <taxon>Actinomycetota</taxon>
        <taxon>Actinomycetes</taxon>
        <taxon>Streptosporangiales</taxon>
        <taxon>Thermomonosporaceae</taxon>
        <taxon>Actinomadura</taxon>
    </lineage>
</organism>
<evidence type="ECO:0000313" key="6">
    <source>
        <dbReference type="Proteomes" id="UP000666915"/>
    </source>
</evidence>
<dbReference type="InterPro" id="IPR036390">
    <property type="entry name" value="WH_DNA-bd_sf"/>
</dbReference>
<dbReference type="InterPro" id="IPR036388">
    <property type="entry name" value="WH-like_DNA-bd_sf"/>
</dbReference>
<name>A0ABS3QV39_9ACTN</name>
<keyword evidence="1" id="KW-0805">Transcription regulation</keyword>
<evidence type="ECO:0000259" key="4">
    <source>
        <dbReference type="PROSITE" id="PS50987"/>
    </source>
</evidence>
<evidence type="ECO:0000313" key="5">
    <source>
        <dbReference type="EMBL" id="MBO2437838.1"/>
    </source>
</evidence>
<dbReference type="Gene3D" id="1.10.10.10">
    <property type="entry name" value="Winged helix-like DNA-binding domain superfamily/Winged helix DNA-binding domain"/>
    <property type="match status" value="1"/>
</dbReference>
<dbReference type="EMBL" id="JAGEOK010000005">
    <property type="protein sequence ID" value="MBO2437838.1"/>
    <property type="molecule type" value="Genomic_DNA"/>
</dbReference>
<dbReference type="PANTHER" id="PTHR43132">
    <property type="entry name" value="ARSENICAL RESISTANCE OPERON REPRESSOR ARSR-RELATED"/>
    <property type="match status" value="1"/>
</dbReference>
<dbReference type="PANTHER" id="PTHR43132:SF8">
    <property type="entry name" value="HTH-TYPE TRANSCRIPTIONAL REGULATOR KMTR"/>
    <property type="match status" value="1"/>
</dbReference>
<comment type="caution">
    <text evidence="5">The sequence shown here is derived from an EMBL/GenBank/DDBJ whole genome shotgun (WGS) entry which is preliminary data.</text>
</comment>
<dbReference type="SMART" id="SM00418">
    <property type="entry name" value="HTH_ARSR"/>
    <property type="match status" value="1"/>
</dbReference>
<feature type="domain" description="HTH arsR-type" evidence="4">
    <location>
        <begin position="242"/>
        <end position="328"/>
    </location>
</feature>
<dbReference type="InterPro" id="IPR001845">
    <property type="entry name" value="HTH_ArsR_DNA-bd_dom"/>
</dbReference>
<dbReference type="InterPro" id="IPR011991">
    <property type="entry name" value="ArsR-like_HTH"/>
</dbReference>
<dbReference type="Proteomes" id="UP000666915">
    <property type="component" value="Unassembled WGS sequence"/>
</dbReference>
<sequence length="328" mass="35503">MLDLEFSTGDLARTRFAYSPLWECVAALRTLRRPAAHVLHRPWLAVAAPRIAELRSSGRIALLDALVPPPPRALPSFLAPTPAVPSPDLDDELAALRAVPAAEVRAELNQTRGVPIASLRELYARPSSGLDRLAREIRAFWEAALAEDWPRVRALLEADVLYRAREQTDGGPARLLNALDPAIRWRGDTLSIRLVHHSAAHRLDGRGVVLVPSAFAWPRVLVKTGPVWPVTVRYPTRGVGLLWTADRPAAPDALAGVLGATRAMLLTALTSPASTTELARRLRLSPGAVSQQLTALRAAGLVTARRSGRYVLYTRTAVAEAFLTAAGT</sequence>
<evidence type="ECO:0000256" key="3">
    <source>
        <dbReference type="ARBA" id="ARBA00023163"/>
    </source>
</evidence>
<accession>A0ABS3QV39</accession>
<reference evidence="5 6" key="1">
    <citation type="submission" date="2021-03" db="EMBL/GenBank/DDBJ databases">
        <authorList>
            <person name="Kanchanasin P."/>
            <person name="Saeng-In P."/>
            <person name="Phongsopitanun W."/>
            <person name="Yuki M."/>
            <person name="Kudo T."/>
            <person name="Ohkuma M."/>
            <person name="Tanasupawat S."/>
        </authorList>
    </citation>
    <scope>NUCLEOTIDE SEQUENCE [LARGE SCALE GENOMIC DNA]</scope>
    <source>
        <strain evidence="5 6">L46</strain>
    </source>
</reference>
<dbReference type="RefSeq" id="WP_208266163.1">
    <property type="nucleotide sequence ID" value="NZ_BAAAGM010000026.1"/>
</dbReference>
<dbReference type="Pfam" id="PF01022">
    <property type="entry name" value="HTH_5"/>
    <property type="match status" value="1"/>
</dbReference>
<keyword evidence="3" id="KW-0804">Transcription</keyword>
<dbReference type="PROSITE" id="PS50987">
    <property type="entry name" value="HTH_ARSR_2"/>
    <property type="match status" value="1"/>
</dbReference>
<gene>
    <name evidence="5" type="ORF">J4557_09940</name>
</gene>
<evidence type="ECO:0000256" key="2">
    <source>
        <dbReference type="ARBA" id="ARBA00023125"/>
    </source>
</evidence>
<dbReference type="InterPro" id="IPR051011">
    <property type="entry name" value="Metal_resp_trans_reg"/>
</dbReference>
<dbReference type="SUPFAM" id="SSF46785">
    <property type="entry name" value="Winged helix' DNA-binding domain"/>
    <property type="match status" value="1"/>
</dbReference>
<evidence type="ECO:0000256" key="1">
    <source>
        <dbReference type="ARBA" id="ARBA00023015"/>
    </source>
</evidence>
<protein>
    <submittedName>
        <fullName evidence="5">Winged helix-turn-helix transcriptional regulator</fullName>
    </submittedName>
</protein>
<dbReference type="Pfam" id="PF19361">
    <property type="entry name" value="DUF5937"/>
    <property type="match status" value="1"/>
</dbReference>
<keyword evidence="6" id="KW-1185">Reference proteome</keyword>
<dbReference type="InterPro" id="IPR045981">
    <property type="entry name" value="DUF5937"/>
</dbReference>
<proteinExistence type="predicted"/>
<keyword evidence="2" id="KW-0238">DNA-binding</keyword>